<dbReference type="GO" id="GO:0042781">
    <property type="term" value="F:3'-tRNA processing endoribonuclease activity"/>
    <property type="evidence" value="ECO:0007669"/>
    <property type="project" value="UniProtKB-EC"/>
</dbReference>
<dbReference type="Gene3D" id="3.60.15.10">
    <property type="entry name" value="Ribonuclease Z/Hydroxyacylglutathione hydrolase-like"/>
    <property type="match status" value="1"/>
</dbReference>
<organism evidence="1 2">
    <name type="scientific">Deinobacterium chartae</name>
    <dbReference type="NCBI Taxonomy" id="521158"/>
    <lineage>
        <taxon>Bacteria</taxon>
        <taxon>Thermotogati</taxon>
        <taxon>Deinococcota</taxon>
        <taxon>Deinococci</taxon>
        <taxon>Deinococcales</taxon>
        <taxon>Deinococcaceae</taxon>
        <taxon>Deinobacterium</taxon>
    </lineage>
</organism>
<dbReference type="PANTHER" id="PTHR46018">
    <property type="entry name" value="ZINC PHOSPHODIESTERASE ELAC PROTEIN 1"/>
    <property type="match status" value="1"/>
</dbReference>
<evidence type="ECO:0000313" key="1">
    <source>
        <dbReference type="EMBL" id="MBB6097949.1"/>
    </source>
</evidence>
<gene>
    <name evidence="1" type="ORF">HNR42_001372</name>
</gene>
<dbReference type="EC" id="3.1.26.11" evidence="1"/>
<protein>
    <submittedName>
        <fullName evidence="1">Ribonuclease Z</fullName>
        <ecNumber evidence="1">3.1.26.11</ecNumber>
    </submittedName>
</protein>
<keyword evidence="2" id="KW-1185">Reference proteome</keyword>
<dbReference type="Proteomes" id="UP000569951">
    <property type="component" value="Unassembled WGS sequence"/>
</dbReference>
<dbReference type="SUPFAM" id="SSF56281">
    <property type="entry name" value="Metallo-hydrolase/oxidoreductase"/>
    <property type="match status" value="1"/>
</dbReference>
<keyword evidence="1" id="KW-0378">Hydrolase</keyword>
<dbReference type="EMBL" id="JACHHG010000004">
    <property type="protein sequence ID" value="MBB6097949.1"/>
    <property type="molecule type" value="Genomic_DNA"/>
</dbReference>
<dbReference type="AlphaFoldDB" id="A0A841I0J4"/>
<proteinExistence type="predicted"/>
<name>A0A841I0J4_9DEIO</name>
<sequence length="333" mass="37034">MALQLEVLGGAGQDNALLLRVTTGQTIHRLLFDCGEGVLERLGRAEVQALDHLMFSHLHMDHIGGFDRFFRTNFARVSKPNHLWGPPGSARILHHRFQGYLWNLHAGQSGTWYLHDLYPDRVETVRLEAGEAFAVAHPEPVVPRSGPFLETADYTVDALELDHRTVSLGYVVRERARPRVDPAALAGLGLPPGPWLRELIGGPPEGDLEVNGQRLDRRSLRAALLRPIPGEAAAYLTDFLLDPATLERLRPFLRGVTTLVCESQYRAADLELARRNHHLTSRQAAEIALAAGVAELVLFHVSDRYGGAECSEMLREARSVFAHARFPEAWPLV</sequence>
<dbReference type="InterPro" id="IPR036866">
    <property type="entry name" value="RibonucZ/Hydroxyglut_hydro"/>
</dbReference>
<reference evidence="1 2" key="1">
    <citation type="submission" date="2020-08" db="EMBL/GenBank/DDBJ databases">
        <title>Genomic Encyclopedia of Type Strains, Phase IV (KMG-IV): sequencing the most valuable type-strain genomes for metagenomic binning, comparative biology and taxonomic classification.</title>
        <authorList>
            <person name="Goeker M."/>
        </authorList>
    </citation>
    <scope>NUCLEOTIDE SEQUENCE [LARGE SCALE GENOMIC DNA]</scope>
    <source>
        <strain evidence="1 2">DSM 21458</strain>
    </source>
</reference>
<dbReference type="PANTHER" id="PTHR46018:SF2">
    <property type="entry name" value="ZINC PHOSPHODIESTERASE ELAC PROTEIN 1"/>
    <property type="match status" value="1"/>
</dbReference>
<comment type="caution">
    <text evidence="1">The sequence shown here is derived from an EMBL/GenBank/DDBJ whole genome shotgun (WGS) entry which is preliminary data.</text>
</comment>
<dbReference type="RefSeq" id="WP_183985884.1">
    <property type="nucleotide sequence ID" value="NZ_JACHHG010000004.1"/>
</dbReference>
<dbReference type="Pfam" id="PF23023">
    <property type="entry name" value="Anti-Pycsar_Apyc1"/>
    <property type="match status" value="1"/>
</dbReference>
<evidence type="ECO:0000313" key="2">
    <source>
        <dbReference type="Proteomes" id="UP000569951"/>
    </source>
</evidence>
<accession>A0A841I0J4</accession>